<organism evidence="1 2">
    <name type="scientific">Trifolium medium</name>
    <dbReference type="NCBI Taxonomy" id="97028"/>
    <lineage>
        <taxon>Eukaryota</taxon>
        <taxon>Viridiplantae</taxon>
        <taxon>Streptophyta</taxon>
        <taxon>Embryophyta</taxon>
        <taxon>Tracheophyta</taxon>
        <taxon>Spermatophyta</taxon>
        <taxon>Magnoliopsida</taxon>
        <taxon>eudicotyledons</taxon>
        <taxon>Gunneridae</taxon>
        <taxon>Pentapetalae</taxon>
        <taxon>rosids</taxon>
        <taxon>fabids</taxon>
        <taxon>Fabales</taxon>
        <taxon>Fabaceae</taxon>
        <taxon>Papilionoideae</taxon>
        <taxon>50 kb inversion clade</taxon>
        <taxon>NPAAA clade</taxon>
        <taxon>Hologalegina</taxon>
        <taxon>IRL clade</taxon>
        <taxon>Trifolieae</taxon>
        <taxon>Trifolium</taxon>
    </lineage>
</organism>
<protein>
    <submittedName>
        <fullName evidence="1">Uncharacterized protein</fullName>
    </submittedName>
</protein>
<sequence length="85" mass="9857">GDGASRDYAEEVWKMLCHLRVGQERMARRVSQLECCFRKALPLVHRAASYGASRTFNVHHARRTEQMAQRADAKSIYSKAIFRFK</sequence>
<dbReference type="AlphaFoldDB" id="A0A392S322"/>
<dbReference type="EMBL" id="LXQA010312720">
    <property type="protein sequence ID" value="MCI43079.1"/>
    <property type="molecule type" value="Genomic_DNA"/>
</dbReference>
<proteinExistence type="predicted"/>
<reference evidence="1 2" key="1">
    <citation type="journal article" date="2018" name="Front. Plant Sci.">
        <title>Red Clover (Trifolium pratense) and Zigzag Clover (T. medium) - A Picture of Genomic Similarities and Differences.</title>
        <authorList>
            <person name="Dluhosova J."/>
            <person name="Istvanek J."/>
            <person name="Nedelnik J."/>
            <person name="Repkova J."/>
        </authorList>
    </citation>
    <scope>NUCLEOTIDE SEQUENCE [LARGE SCALE GENOMIC DNA]</scope>
    <source>
        <strain evidence="2">cv. 10/8</strain>
        <tissue evidence="1">Leaf</tissue>
    </source>
</reference>
<dbReference type="Proteomes" id="UP000265520">
    <property type="component" value="Unassembled WGS sequence"/>
</dbReference>
<feature type="non-terminal residue" evidence="1">
    <location>
        <position position="1"/>
    </location>
</feature>
<evidence type="ECO:0000313" key="1">
    <source>
        <dbReference type="EMBL" id="MCI43079.1"/>
    </source>
</evidence>
<accession>A0A392S322</accession>
<keyword evidence="2" id="KW-1185">Reference proteome</keyword>
<name>A0A392S322_9FABA</name>
<comment type="caution">
    <text evidence="1">The sequence shown here is derived from an EMBL/GenBank/DDBJ whole genome shotgun (WGS) entry which is preliminary data.</text>
</comment>
<evidence type="ECO:0000313" key="2">
    <source>
        <dbReference type="Proteomes" id="UP000265520"/>
    </source>
</evidence>